<evidence type="ECO:0000256" key="3">
    <source>
        <dbReference type="ARBA" id="ARBA00022475"/>
    </source>
</evidence>
<feature type="transmembrane region" description="Helical" evidence="7">
    <location>
        <begin position="177"/>
        <end position="210"/>
    </location>
</feature>
<evidence type="ECO:0000256" key="5">
    <source>
        <dbReference type="ARBA" id="ARBA00022989"/>
    </source>
</evidence>
<organism evidence="10 11">
    <name type="scientific">Ectobacillus antri</name>
    <dbReference type="NCBI Taxonomy" id="2486280"/>
    <lineage>
        <taxon>Bacteria</taxon>
        <taxon>Bacillati</taxon>
        <taxon>Bacillota</taxon>
        <taxon>Bacilli</taxon>
        <taxon>Bacillales</taxon>
        <taxon>Bacillaceae</taxon>
        <taxon>Ectobacillus</taxon>
    </lineage>
</organism>
<dbReference type="InterPro" id="IPR000045">
    <property type="entry name" value="Prepilin_IV_endopep_pep"/>
</dbReference>
<dbReference type="PANTHER" id="PTHR30487">
    <property type="entry name" value="TYPE 4 PREPILIN-LIKE PROTEINS LEADER PEPTIDE-PROCESSING ENZYME"/>
    <property type="match status" value="1"/>
</dbReference>
<evidence type="ECO:0000259" key="9">
    <source>
        <dbReference type="Pfam" id="PF06750"/>
    </source>
</evidence>
<evidence type="ECO:0000256" key="6">
    <source>
        <dbReference type="ARBA" id="ARBA00023136"/>
    </source>
</evidence>
<accession>A0ABT6H3H0</accession>
<evidence type="ECO:0000313" key="11">
    <source>
        <dbReference type="Proteomes" id="UP001218246"/>
    </source>
</evidence>
<comment type="subcellular location">
    <subcellularLocation>
        <location evidence="1">Cell membrane</location>
        <topology evidence="1">Multi-pass membrane protein</topology>
    </subcellularLocation>
</comment>
<reference evidence="10 11" key="1">
    <citation type="submission" date="2023-04" db="EMBL/GenBank/DDBJ databases">
        <title>Ectobacillus antri isolated from activated sludge.</title>
        <authorList>
            <person name="Yan P."/>
            <person name="Liu X."/>
        </authorList>
    </citation>
    <scope>NUCLEOTIDE SEQUENCE [LARGE SCALE GENOMIC DNA]</scope>
    <source>
        <strain evidence="10 11">C18H</strain>
    </source>
</reference>
<feature type="transmembrane region" description="Helical" evidence="7">
    <location>
        <begin position="6"/>
        <end position="26"/>
    </location>
</feature>
<feature type="transmembrane region" description="Helical" evidence="7">
    <location>
        <begin position="73"/>
        <end position="94"/>
    </location>
</feature>
<evidence type="ECO:0000256" key="7">
    <source>
        <dbReference type="SAM" id="Phobius"/>
    </source>
</evidence>
<proteinExistence type="inferred from homology"/>
<evidence type="ECO:0000256" key="2">
    <source>
        <dbReference type="ARBA" id="ARBA00005801"/>
    </source>
</evidence>
<evidence type="ECO:0000256" key="4">
    <source>
        <dbReference type="ARBA" id="ARBA00022692"/>
    </source>
</evidence>
<sequence>MIGLYVYVFVVGLVLGSFYNVVGMRVPVGKSIVSPRSACTRCGYTLRWRELVPVLSYFWQKGKCRGCGGKISPIYAVFELLTGVLFIYAFYAIGWDAEVFIAWALISLLIIIVVSDLSYMLIPNKIVLVFLVVFIGLLPLSQLMWWEHLLGAALGFGLLFAIAVISKGGMGGGDVKLFGLLGLVLGPKMVLLAFMLSAFYGTVFGLIGLWTGHVQRGKPMPFGPFIMLGTLTAYFVGTQLLEYYFLLF</sequence>
<feature type="transmembrane region" description="Helical" evidence="7">
    <location>
        <begin position="126"/>
        <end position="143"/>
    </location>
</feature>
<dbReference type="Proteomes" id="UP001218246">
    <property type="component" value="Unassembled WGS sequence"/>
</dbReference>
<dbReference type="EMBL" id="JARULN010000004">
    <property type="protein sequence ID" value="MDG5753774.1"/>
    <property type="molecule type" value="Genomic_DNA"/>
</dbReference>
<keyword evidence="3" id="KW-1003">Cell membrane</keyword>
<dbReference type="RefSeq" id="WP_124562839.1">
    <property type="nucleotide sequence ID" value="NZ_JARRRY010000009.1"/>
</dbReference>
<dbReference type="PANTHER" id="PTHR30487:SF0">
    <property type="entry name" value="PREPILIN LEADER PEPTIDASE_N-METHYLTRANSFERASE-RELATED"/>
    <property type="match status" value="1"/>
</dbReference>
<keyword evidence="11" id="KW-1185">Reference proteome</keyword>
<evidence type="ECO:0000313" key="10">
    <source>
        <dbReference type="EMBL" id="MDG5753774.1"/>
    </source>
</evidence>
<dbReference type="Gene3D" id="1.20.120.1220">
    <property type="match status" value="1"/>
</dbReference>
<keyword evidence="4 7" id="KW-0812">Transmembrane</keyword>
<dbReference type="InterPro" id="IPR050882">
    <property type="entry name" value="Prepilin_peptidase/N-MTase"/>
</dbReference>
<keyword evidence="5 7" id="KW-1133">Transmembrane helix</keyword>
<feature type="transmembrane region" description="Helical" evidence="7">
    <location>
        <begin position="149"/>
        <end position="165"/>
    </location>
</feature>
<keyword evidence="6 7" id="KW-0472">Membrane</keyword>
<evidence type="ECO:0000259" key="8">
    <source>
        <dbReference type="Pfam" id="PF01478"/>
    </source>
</evidence>
<comment type="caution">
    <text evidence="10">The sequence shown here is derived from an EMBL/GenBank/DDBJ whole genome shotgun (WGS) entry which is preliminary data.</text>
</comment>
<dbReference type="Pfam" id="PF06750">
    <property type="entry name" value="A24_N_bact"/>
    <property type="match status" value="1"/>
</dbReference>
<gene>
    <name evidence="10" type="ORF">P6P90_07280</name>
</gene>
<evidence type="ECO:0000256" key="1">
    <source>
        <dbReference type="ARBA" id="ARBA00004651"/>
    </source>
</evidence>
<feature type="transmembrane region" description="Helical" evidence="7">
    <location>
        <begin position="100"/>
        <end position="119"/>
    </location>
</feature>
<dbReference type="Pfam" id="PF01478">
    <property type="entry name" value="Peptidase_A24"/>
    <property type="match status" value="1"/>
</dbReference>
<feature type="domain" description="Prepilin peptidase A24 N-terminal" evidence="9">
    <location>
        <begin position="10"/>
        <end position="92"/>
    </location>
</feature>
<protein>
    <submittedName>
        <fullName evidence="10">Prepilin peptidase</fullName>
    </submittedName>
</protein>
<feature type="transmembrane region" description="Helical" evidence="7">
    <location>
        <begin position="222"/>
        <end position="246"/>
    </location>
</feature>
<feature type="domain" description="Prepilin type IV endopeptidase peptidase" evidence="8">
    <location>
        <begin position="103"/>
        <end position="206"/>
    </location>
</feature>
<comment type="similarity">
    <text evidence="2">Belongs to the peptidase A24 family.</text>
</comment>
<name>A0ABT6H3H0_9BACI</name>
<dbReference type="InterPro" id="IPR010627">
    <property type="entry name" value="Prepilin_pept_A24_N"/>
</dbReference>